<sequence length="309" mass="34630">MKALRQPLEDDDMKRVARMLRATEVPAVDYTARVMIKIQSSPSSIKPCNRRYIGLIAVLVCAVGLITGFSYQIIEKLNLKDGEGKNAVEIVKASGEHTYPKDYDLVLNEVRQKLAQGETATVFFGSKEEILSGNAKYDFGTIRPFEFTSLEALYKELPVSYKTVPQPPKEVRGFKLTNAFLVPLPGRPSSTEYIFGKHALTGIEYGYLTGKSVAGVNAINFQYQKDDLVITYVLKIDDMSFSYAVNQPDKKDIRTILGVETYWVQDNEKKGTLLWSKYINGLVAKHTLLSSTASKEEIISFAEELLSEQ</sequence>
<accession>A0A329LPV3</accession>
<organism evidence="2 3">
    <name type="scientific">Paenibacillus contaminans</name>
    <dbReference type="NCBI Taxonomy" id="450362"/>
    <lineage>
        <taxon>Bacteria</taxon>
        <taxon>Bacillati</taxon>
        <taxon>Bacillota</taxon>
        <taxon>Bacilli</taxon>
        <taxon>Bacillales</taxon>
        <taxon>Paenibacillaceae</taxon>
        <taxon>Paenibacillus</taxon>
    </lineage>
</organism>
<dbReference type="Proteomes" id="UP000250369">
    <property type="component" value="Unassembled WGS sequence"/>
</dbReference>
<keyword evidence="3" id="KW-1185">Reference proteome</keyword>
<keyword evidence="1" id="KW-0472">Membrane</keyword>
<evidence type="ECO:0008006" key="4">
    <source>
        <dbReference type="Google" id="ProtNLM"/>
    </source>
</evidence>
<evidence type="ECO:0000313" key="2">
    <source>
        <dbReference type="EMBL" id="RAV08713.1"/>
    </source>
</evidence>
<evidence type="ECO:0000256" key="1">
    <source>
        <dbReference type="SAM" id="Phobius"/>
    </source>
</evidence>
<dbReference type="OrthoDB" id="2577173at2"/>
<keyword evidence="1" id="KW-1133">Transmembrane helix</keyword>
<protein>
    <recommendedName>
        <fullName evidence="4">DUF4367 domain-containing protein</fullName>
    </recommendedName>
</protein>
<gene>
    <name evidence="2" type="ORF">DQG23_40570</name>
</gene>
<feature type="transmembrane region" description="Helical" evidence="1">
    <location>
        <begin position="52"/>
        <end position="71"/>
    </location>
</feature>
<name>A0A329LPV3_9BACL</name>
<dbReference type="EMBL" id="QMFB01000056">
    <property type="protein sequence ID" value="RAV08713.1"/>
    <property type="molecule type" value="Genomic_DNA"/>
</dbReference>
<dbReference type="RefSeq" id="WP_113036749.1">
    <property type="nucleotide sequence ID" value="NZ_QMFB01000056.1"/>
</dbReference>
<dbReference type="AlphaFoldDB" id="A0A329LPV3"/>
<comment type="caution">
    <text evidence="2">The sequence shown here is derived from an EMBL/GenBank/DDBJ whole genome shotgun (WGS) entry which is preliminary data.</text>
</comment>
<reference evidence="2 3" key="1">
    <citation type="journal article" date="2009" name="Int. J. Syst. Evol. Microbiol.">
        <title>Paenibacillus contaminans sp. nov., isolated from a contaminated laboratory plate.</title>
        <authorList>
            <person name="Chou J.H."/>
            <person name="Lee J.H."/>
            <person name="Lin M.C."/>
            <person name="Chang P.S."/>
            <person name="Arun A.B."/>
            <person name="Young C.C."/>
            <person name="Chen W.M."/>
        </authorList>
    </citation>
    <scope>NUCLEOTIDE SEQUENCE [LARGE SCALE GENOMIC DNA]</scope>
    <source>
        <strain evidence="2 3">CKOBP-6</strain>
    </source>
</reference>
<proteinExistence type="predicted"/>
<evidence type="ECO:0000313" key="3">
    <source>
        <dbReference type="Proteomes" id="UP000250369"/>
    </source>
</evidence>
<keyword evidence="1" id="KW-0812">Transmembrane</keyword>